<keyword evidence="4" id="KW-0233">DNA recombination</keyword>
<accession>A0A840D4C3</accession>
<evidence type="ECO:0000313" key="9">
    <source>
        <dbReference type="Proteomes" id="UP000560658"/>
    </source>
</evidence>
<comment type="caution">
    <text evidence="8">The sequence shown here is derived from an EMBL/GenBank/DDBJ whole genome shotgun (WGS) entry which is preliminary data.</text>
</comment>
<dbReference type="PANTHER" id="PTHR30349:SF41">
    <property type="entry name" value="INTEGRASE_RECOMBINASE PROTEIN MJ0367-RELATED"/>
    <property type="match status" value="1"/>
</dbReference>
<proteinExistence type="inferred from homology"/>
<dbReference type="Proteomes" id="UP000560658">
    <property type="component" value="Unassembled WGS sequence"/>
</dbReference>
<dbReference type="AlphaFoldDB" id="A0A840D4C3"/>
<dbReference type="InterPro" id="IPR044068">
    <property type="entry name" value="CB"/>
</dbReference>
<evidence type="ECO:0000256" key="3">
    <source>
        <dbReference type="ARBA" id="ARBA00023125"/>
    </source>
</evidence>
<dbReference type="GO" id="GO:0006310">
    <property type="term" value="P:DNA recombination"/>
    <property type="evidence" value="ECO:0007669"/>
    <property type="project" value="UniProtKB-KW"/>
</dbReference>
<dbReference type="InterPro" id="IPR013762">
    <property type="entry name" value="Integrase-like_cat_sf"/>
</dbReference>
<dbReference type="InterPro" id="IPR010998">
    <property type="entry name" value="Integrase_recombinase_N"/>
</dbReference>
<dbReference type="InterPro" id="IPR002104">
    <property type="entry name" value="Integrase_catalytic"/>
</dbReference>
<evidence type="ECO:0000256" key="5">
    <source>
        <dbReference type="PROSITE-ProRule" id="PRU01248"/>
    </source>
</evidence>
<sequence>MLQVNFKELVILLEKELIRLHYKDKTLQLYRKIWSKLTAFFESKGEEYFSLEMAMAYLDEKYDFFAKQEKGELNSISKTYYHSIQMLSEYQLYGSVSNHRRLKKKPMQEKIHNEILSSFHAYCISSGYARYTWDGYSRSAKKLLFFAESRTVTIKELNHKVIEDFVKTLLGYSPKMVEFTLCGIRSFLRFLFSENILKTDFSGNLPKIKVPQKAHIPSIWESDILQKMFAVIDRGSPAGKRNYAIFLLACLLGMRSVDIRQLQFSDINWNERRIDIIQSKTCQTASFPLLSDVGWAIIDYVKNGRPECEHKNVFVRHVAPIKPFACAASFDDMIKKYMKMAHVSVPKNSKYGMHSLRHTYATSLMEKHVPIEDIAQLMGHVNTDTTTIYLKSSLGLLSECPLNIADL</sequence>
<keyword evidence="9" id="KW-1185">Reference proteome</keyword>
<dbReference type="Pfam" id="PF00589">
    <property type="entry name" value="Phage_integrase"/>
    <property type="match status" value="1"/>
</dbReference>
<feature type="domain" description="Core-binding (CB)" evidence="7">
    <location>
        <begin position="110"/>
        <end position="192"/>
    </location>
</feature>
<comment type="similarity">
    <text evidence="1">Belongs to the 'phage' integrase family.</text>
</comment>
<dbReference type="CDD" id="cd01188">
    <property type="entry name" value="INT_RitA_C_like"/>
    <property type="match status" value="1"/>
</dbReference>
<evidence type="ECO:0000259" key="6">
    <source>
        <dbReference type="PROSITE" id="PS51898"/>
    </source>
</evidence>
<keyword evidence="3 5" id="KW-0238">DNA-binding</keyword>
<dbReference type="Gene3D" id="1.10.150.130">
    <property type="match status" value="1"/>
</dbReference>
<name>A0A840D4C3_9BACE</name>
<evidence type="ECO:0000256" key="2">
    <source>
        <dbReference type="ARBA" id="ARBA00022908"/>
    </source>
</evidence>
<dbReference type="InterPro" id="IPR050090">
    <property type="entry name" value="Tyrosine_recombinase_XerCD"/>
</dbReference>
<feature type="domain" description="Tyr recombinase" evidence="6">
    <location>
        <begin position="215"/>
        <end position="402"/>
    </location>
</feature>
<evidence type="ECO:0000313" key="8">
    <source>
        <dbReference type="EMBL" id="MBB4046476.1"/>
    </source>
</evidence>
<dbReference type="Gene3D" id="1.10.443.10">
    <property type="entry name" value="Intergrase catalytic core"/>
    <property type="match status" value="1"/>
</dbReference>
<dbReference type="GO" id="GO:0003677">
    <property type="term" value="F:DNA binding"/>
    <property type="evidence" value="ECO:0007669"/>
    <property type="project" value="UniProtKB-UniRule"/>
</dbReference>
<dbReference type="PROSITE" id="PS51900">
    <property type="entry name" value="CB"/>
    <property type="match status" value="1"/>
</dbReference>
<evidence type="ECO:0000256" key="4">
    <source>
        <dbReference type="ARBA" id="ARBA00023172"/>
    </source>
</evidence>
<evidence type="ECO:0000256" key="1">
    <source>
        <dbReference type="ARBA" id="ARBA00008857"/>
    </source>
</evidence>
<evidence type="ECO:0000259" key="7">
    <source>
        <dbReference type="PROSITE" id="PS51900"/>
    </source>
</evidence>
<dbReference type="RefSeq" id="WP_044165846.1">
    <property type="nucleotide sequence ID" value="NZ_JACIER010000045.1"/>
</dbReference>
<keyword evidence="2" id="KW-0229">DNA integration</keyword>
<dbReference type="PROSITE" id="PS51898">
    <property type="entry name" value="TYR_RECOMBINASE"/>
    <property type="match status" value="1"/>
</dbReference>
<organism evidence="8 9">
    <name type="scientific">Bacteroides reticulotermitis</name>
    <dbReference type="NCBI Taxonomy" id="1133319"/>
    <lineage>
        <taxon>Bacteria</taxon>
        <taxon>Pseudomonadati</taxon>
        <taxon>Bacteroidota</taxon>
        <taxon>Bacteroidia</taxon>
        <taxon>Bacteroidales</taxon>
        <taxon>Bacteroidaceae</taxon>
        <taxon>Bacteroides</taxon>
    </lineage>
</organism>
<protein>
    <submittedName>
        <fullName evidence="8">Site-specific recombinase XerD</fullName>
    </submittedName>
</protein>
<dbReference type="GO" id="GO:0015074">
    <property type="term" value="P:DNA integration"/>
    <property type="evidence" value="ECO:0007669"/>
    <property type="project" value="UniProtKB-KW"/>
</dbReference>
<gene>
    <name evidence="8" type="ORF">GGR06_004317</name>
</gene>
<dbReference type="SUPFAM" id="SSF56349">
    <property type="entry name" value="DNA breaking-rejoining enzymes"/>
    <property type="match status" value="1"/>
</dbReference>
<dbReference type="PANTHER" id="PTHR30349">
    <property type="entry name" value="PHAGE INTEGRASE-RELATED"/>
    <property type="match status" value="1"/>
</dbReference>
<dbReference type="InterPro" id="IPR011010">
    <property type="entry name" value="DNA_brk_join_enz"/>
</dbReference>
<dbReference type="EMBL" id="JACIER010000045">
    <property type="protein sequence ID" value="MBB4046476.1"/>
    <property type="molecule type" value="Genomic_DNA"/>
</dbReference>
<reference evidence="8" key="1">
    <citation type="submission" date="2020-08" db="EMBL/GenBank/DDBJ databases">
        <title>Genomic Encyclopedia of Type Strains, Phase IV (KMG-IV): sequencing the most valuable type-strain genomes for metagenomic binning, comparative biology and taxonomic classification.</title>
        <authorList>
            <person name="Goeker M."/>
        </authorList>
    </citation>
    <scope>NUCLEOTIDE SEQUENCE [LARGE SCALE GENOMIC DNA]</scope>
    <source>
        <strain evidence="8">DSM 105720</strain>
    </source>
</reference>